<dbReference type="AlphaFoldDB" id="A0A1W1CZS3"/>
<reference evidence="1" key="1">
    <citation type="submission" date="2016-10" db="EMBL/GenBank/DDBJ databases">
        <authorList>
            <person name="de Groot N.N."/>
        </authorList>
    </citation>
    <scope>NUCLEOTIDE SEQUENCE</scope>
</reference>
<sequence>MRPVQAGPSALAEFSRVAYLMLERRVRNSPIEKNEKRWLPGWKKRTDTYRTSIF</sequence>
<name>A0A1W1CZS3_9ZZZZ</name>
<dbReference type="EMBL" id="FPHM01000216">
    <property type="protein sequence ID" value="SFV71233.1"/>
    <property type="molecule type" value="Genomic_DNA"/>
</dbReference>
<gene>
    <name evidence="1" type="ORF">MNB_SV-13-94</name>
</gene>
<protein>
    <submittedName>
        <fullName evidence="1">Uncharacterized protein</fullName>
    </submittedName>
</protein>
<accession>A0A1W1CZS3</accession>
<proteinExistence type="predicted"/>
<organism evidence="1">
    <name type="scientific">hydrothermal vent metagenome</name>
    <dbReference type="NCBI Taxonomy" id="652676"/>
    <lineage>
        <taxon>unclassified sequences</taxon>
        <taxon>metagenomes</taxon>
        <taxon>ecological metagenomes</taxon>
    </lineage>
</organism>
<evidence type="ECO:0000313" key="1">
    <source>
        <dbReference type="EMBL" id="SFV71233.1"/>
    </source>
</evidence>